<comment type="caution">
    <text evidence="3">The sequence shown here is derived from an EMBL/GenBank/DDBJ whole genome shotgun (WGS) entry which is preliminary data.</text>
</comment>
<feature type="domain" description="Stress-response A/B barrel" evidence="2">
    <location>
        <begin position="38"/>
        <end position="132"/>
    </location>
</feature>
<reference evidence="3 4" key="1">
    <citation type="submission" date="2019-02" db="EMBL/GenBank/DDBJ databases">
        <title>Deep-cultivation of Planctomycetes and their phenomic and genomic characterization uncovers novel biology.</title>
        <authorList>
            <person name="Wiegand S."/>
            <person name="Jogler M."/>
            <person name="Boedeker C."/>
            <person name="Pinto D."/>
            <person name="Vollmers J."/>
            <person name="Rivas-Marin E."/>
            <person name="Kohn T."/>
            <person name="Peeters S.H."/>
            <person name="Heuer A."/>
            <person name="Rast P."/>
            <person name="Oberbeckmann S."/>
            <person name="Bunk B."/>
            <person name="Jeske O."/>
            <person name="Meyerdierks A."/>
            <person name="Storesund J.E."/>
            <person name="Kallscheuer N."/>
            <person name="Luecker S."/>
            <person name="Lage O.M."/>
            <person name="Pohl T."/>
            <person name="Merkel B.J."/>
            <person name="Hornburger P."/>
            <person name="Mueller R.-W."/>
            <person name="Bruemmer F."/>
            <person name="Labrenz M."/>
            <person name="Spormann A.M."/>
            <person name="Op Den Camp H."/>
            <person name="Overmann J."/>
            <person name="Amann R."/>
            <person name="Jetten M.S.M."/>
            <person name="Mascher T."/>
            <person name="Medema M.H."/>
            <person name="Devos D.P."/>
            <person name="Kaster A.-K."/>
            <person name="Ovreas L."/>
            <person name="Rohde M."/>
            <person name="Galperin M.Y."/>
            <person name="Jogler C."/>
        </authorList>
    </citation>
    <scope>NUCLEOTIDE SEQUENCE [LARGE SCALE GENOMIC DNA]</scope>
    <source>
        <strain evidence="3 4">KOR42</strain>
    </source>
</reference>
<dbReference type="Pfam" id="PF07876">
    <property type="entry name" value="Dabb"/>
    <property type="match status" value="1"/>
</dbReference>
<evidence type="ECO:0000256" key="1">
    <source>
        <dbReference type="ARBA" id="ARBA00011738"/>
    </source>
</evidence>
<dbReference type="PROSITE" id="PS51257">
    <property type="entry name" value="PROKAR_LIPOPROTEIN"/>
    <property type="match status" value="1"/>
</dbReference>
<evidence type="ECO:0000313" key="4">
    <source>
        <dbReference type="Proteomes" id="UP000317243"/>
    </source>
</evidence>
<gene>
    <name evidence="3" type="ORF">KOR42_14040</name>
</gene>
<dbReference type="SMART" id="SM00886">
    <property type="entry name" value="Dabb"/>
    <property type="match status" value="1"/>
</dbReference>
<proteinExistence type="predicted"/>
<dbReference type="AlphaFoldDB" id="A0A5C5X7E4"/>
<dbReference type="InterPro" id="IPR013097">
    <property type="entry name" value="Dabb"/>
</dbReference>
<dbReference type="PROSITE" id="PS51502">
    <property type="entry name" value="S_R_A_B_BARREL"/>
    <property type="match status" value="1"/>
</dbReference>
<evidence type="ECO:0000313" key="3">
    <source>
        <dbReference type="EMBL" id="TWT58035.1"/>
    </source>
</evidence>
<evidence type="ECO:0000259" key="2">
    <source>
        <dbReference type="PROSITE" id="PS51502"/>
    </source>
</evidence>
<comment type="subunit">
    <text evidence="1">Homodimer.</text>
</comment>
<name>A0A5C5X7E4_9PLAN</name>
<dbReference type="InterPro" id="IPR044662">
    <property type="entry name" value="HS1/DABB1-like"/>
</dbReference>
<accession>A0A5C5X7E4</accession>
<dbReference type="InterPro" id="IPR011008">
    <property type="entry name" value="Dimeric_a/b-barrel"/>
</dbReference>
<dbReference type="EMBL" id="SIHI01000001">
    <property type="protein sequence ID" value="TWT58035.1"/>
    <property type="molecule type" value="Genomic_DNA"/>
</dbReference>
<dbReference type="SUPFAM" id="SSF54909">
    <property type="entry name" value="Dimeric alpha+beta barrel"/>
    <property type="match status" value="1"/>
</dbReference>
<dbReference type="Proteomes" id="UP000317243">
    <property type="component" value="Unassembled WGS sequence"/>
</dbReference>
<sequence length="136" mass="15430">MKVVFQSVGIVALLAACMILTRGQEQTVSAEESEKSVLRHVVMFKFKDDATDEQISQVVEEFGKLPEKISEIHAYEWGTNNSPEKHDKGHTHCFLVSFKSEADRDAYLPHPAHQEFVKILLPILDDVTVVDYWATN</sequence>
<organism evidence="3 4">
    <name type="scientific">Thalassoglobus neptunius</name>
    <dbReference type="NCBI Taxonomy" id="1938619"/>
    <lineage>
        <taxon>Bacteria</taxon>
        <taxon>Pseudomonadati</taxon>
        <taxon>Planctomycetota</taxon>
        <taxon>Planctomycetia</taxon>
        <taxon>Planctomycetales</taxon>
        <taxon>Planctomycetaceae</taxon>
        <taxon>Thalassoglobus</taxon>
    </lineage>
</organism>
<dbReference type="PANTHER" id="PTHR33178:SF10">
    <property type="entry name" value="STRESS-RESPONSE A_B BARREL DOMAIN-CONTAINING PROTEIN"/>
    <property type="match status" value="1"/>
</dbReference>
<dbReference type="PANTHER" id="PTHR33178">
    <property type="match status" value="1"/>
</dbReference>
<dbReference type="OrthoDB" id="9808130at2"/>
<protein>
    <submittedName>
        <fullName evidence="3">Stress responsive A/B Barrel Domain protein</fullName>
    </submittedName>
</protein>
<dbReference type="Gene3D" id="3.30.70.100">
    <property type="match status" value="1"/>
</dbReference>
<dbReference type="RefSeq" id="WP_146508144.1">
    <property type="nucleotide sequence ID" value="NZ_SIHI01000001.1"/>
</dbReference>
<keyword evidence="4" id="KW-1185">Reference proteome</keyword>